<accession>A0ABT9YWP1</accession>
<dbReference type="Proteomes" id="UP001232245">
    <property type="component" value="Unassembled WGS sequence"/>
</dbReference>
<evidence type="ECO:0000313" key="1">
    <source>
        <dbReference type="EMBL" id="MDQ0224410.1"/>
    </source>
</evidence>
<comment type="caution">
    <text evidence="1">The sequence shown here is derived from an EMBL/GenBank/DDBJ whole genome shotgun (WGS) entry which is preliminary data.</text>
</comment>
<organism evidence="1 2">
    <name type="scientific">Metabacillus niabensis</name>
    <dbReference type="NCBI Taxonomy" id="324854"/>
    <lineage>
        <taxon>Bacteria</taxon>
        <taxon>Bacillati</taxon>
        <taxon>Bacillota</taxon>
        <taxon>Bacilli</taxon>
        <taxon>Bacillales</taxon>
        <taxon>Bacillaceae</taxon>
        <taxon>Metabacillus</taxon>
    </lineage>
</organism>
<name>A0ABT9YWP1_9BACI</name>
<dbReference type="RefSeq" id="WP_174879995.1">
    <property type="nucleotide sequence ID" value="NZ_CADEPK010000086.1"/>
</dbReference>
<keyword evidence="2" id="KW-1185">Reference proteome</keyword>
<protein>
    <submittedName>
        <fullName evidence="1">Uncharacterized protein</fullName>
    </submittedName>
</protein>
<sequence length="96" mass="10566">MKEIIESAIKNVEKAYENPESADLTDTIKQLQEAKEQYGDKGTMIENVITALIQAQHSIAHMDTAKDFAPSSAFGQAHNALEQAMESFVNVDNDPV</sequence>
<evidence type="ECO:0000313" key="2">
    <source>
        <dbReference type="Proteomes" id="UP001232245"/>
    </source>
</evidence>
<dbReference type="EMBL" id="JAUSTZ010000001">
    <property type="protein sequence ID" value="MDQ0224410.1"/>
    <property type="molecule type" value="Genomic_DNA"/>
</dbReference>
<gene>
    <name evidence="1" type="ORF">J2S02_000732</name>
</gene>
<reference evidence="1 2" key="1">
    <citation type="submission" date="2023-07" db="EMBL/GenBank/DDBJ databases">
        <title>Genomic Encyclopedia of Type Strains, Phase IV (KMG-IV): sequencing the most valuable type-strain genomes for metagenomic binning, comparative biology and taxonomic classification.</title>
        <authorList>
            <person name="Goeker M."/>
        </authorList>
    </citation>
    <scope>NUCLEOTIDE SEQUENCE [LARGE SCALE GENOMIC DNA]</scope>
    <source>
        <strain evidence="1 2">DSM 17723</strain>
    </source>
</reference>
<proteinExistence type="predicted"/>